<dbReference type="NCBIfam" id="NF004491">
    <property type="entry name" value="PRK05826.1"/>
    <property type="match status" value="1"/>
</dbReference>
<dbReference type="NCBIfam" id="TIGR01064">
    <property type="entry name" value="pyruv_kin"/>
    <property type="match status" value="1"/>
</dbReference>
<dbReference type="PRINTS" id="PR01050">
    <property type="entry name" value="PYRUVTKNASE"/>
</dbReference>
<evidence type="ECO:0000256" key="1">
    <source>
        <dbReference type="ARBA" id="ARBA00001958"/>
    </source>
</evidence>
<comment type="similarity">
    <text evidence="3 14">Belongs to the pyruvate kinase family.</text>
</comment>
<dbReference type="OrthoDB" id="9812123at2"/>
<dbReference type="InterPro" id="IPR015793">
    <property type="entry name" value="Pyrv_Knase_brl"/>
</dbReference>
<reference evidence="17 18" key="1">
    <citation type="submission" date="2018-04" db="EMBL/GenBank/DDBJ databases">
        <title>Methylobacterium sp. PR1016A genome.</title>
        <authorList>
            <person name="Park W."/>
        </authorList>
    </citation>
    <scope>NUCLEOTIDE SEQUENCE [LARGE SCALE GENOMIC DNA]</scope>
    <source>
        <strain evidence="17 18">PR1016A</strain>
    </source>
</reference>
<sequence length="478" mass="50456">MKRARRTKIVATLGPASEDPAVIEALFAAGADVFRINMSHLPRERLSERVATIRGIEQKLKRPIAVLVDLQGPKLRVGRFADDAAMIENGQSFVLDDDPTPGDATRVHLPHPEILSALEPGHAVIVDDGKLRLVVTEVGPGRAVTRVVTGGKISNRKGVSLPDTTIPVAAMTEKDRLDLEAGLAAGADWIAVSFVQRPEDVAEVKAVAQGKALVMAKIEKPQAVAALDAIMAVADGLMVARGDLGVEMPLEQVPGVQKRITRGARRLGKPVVVATQMLESMITAPVPTRAEVSDVATAVYEGADAVMLSAESASGAFPVEAVSTMNRIAEQVERDGIYWSIIAAQRNQPESTASDAIAAAAHQIADTLGLNAVMAWTASGSTALRLARARPDATVIALTPKRETARRLALAWGTHPIVTNDASDIDDMSFRACKFAVREAFAGIGDRVIVVAGLPFGTPGATNLVRIATVTPEHAAKA</sequence>
<evidence type="ECO:0000256" key="10">
    <source>
        <dbReference type="ARBA" id="ARBA00022842"/>
    </source>
</evidence>
<feature type="domain" description="Pyruvate kinase barrel" evidence="15">
    <location>
        <begin position="5"/>
        <end position="322"/>
    </location>
</feature>
<evidence type="ECO:0000256" key="14">
    <source>
        <dbReference type="RuleBase" id="RU000504"/>
    </source>
</evidence>
<dbReference type="GO" id="GO:0030955">
    <property type="term" value="F:potassium ion binding"/>
    <property type="evidence" value="ECO:0007669"/>
    <property type="project" value="UniProtKB-UniRule"/>
</dbReference>
<keyword evidence="8 14" id="KW-0418">Kinase</keyword>
<dbReference type="Pfam" id="PF00224">
    <property type="entry name" value="PK"/>
    <property type="match status" value="1"/>
</dbReference>
<dbReference type="Gene3D" id="2.40.33.10">
    <property type="entry name" value="PK beta-barrel domain-like"/>
    <property type="match status" value="1"/>
</dbReference>
<keyword evidence="11 14" id="KW-0324">Glycolysis</keyword>
<dbReference type="InterPro" id="IPR011037">
    <property type="entry name" value="Pyrv_Knase-like_insert_dom_sf"/>
</dbReference>
<dbReference type="NCBIfam" id="NF004886">
    <property type="entry name" value="PRK06247.1"/>
    <property type="match status" value="1"/>
</dbReference>
<dbReference type="FunFam" id="2.40.33.10:FF:000001">
    <property type="entry name" value="Pyruvate kinase"/>
    <property type="match status" value="1"/>
</dbReference>
<evidence type="ECO:0000256" key="9">
    <source>
        <dbReference type="ARBA" id="ARBA00022840"/>
    </source>
</evidence>
<dbReference type="InterPro" id="IPR015806">
    <property type="entry name" value="Pyrv_Knase_insert_dom_sf"/>
</dbReference>
<organism evidence="17 18">
    <name type="scientific">Methylobacterium currus</name>
    <dbReference type="NCBI Taxonomy" id="2051553"/>
    <lineage>
        <taxon>Bacteria</taxon>
        <taxon>Pseudomonadati</taxon>
        <taxon>Pseudomonadota</taxon>
        <taxon>Alphaproteobacteria</taxon>
        <taxon>Hyphomicrobiales</taxon>
        <taxon>Methylobacteriaceae</taxon>
        <taxon>Methylobacterium</taxon>
    </lineage>
</organism>
<proteinExistence type="inferred from homology"/>
<comment type="pathway">
    <text evidence="2 14">Carbohydrate degradation; glycolysis; pyruvate from D-glyceraldehyde 3-phosphate: step 5/5.</text>
</comment>
<dbReference type="SUPFAM" id="SSF52935">
    <property type="entry name" value="PK C-terminal domain-like"/>
    <property type="match status" value="1"/>
</dbReference>
<dbReference type="GO" id="GO:0016301">
    <property type="term" value="F:kinase activity"/>
    <property type="evidence" value="ECO:0007669"/>
    <property type="project" value="UniProtKB-KW"/>
</dbReference>
<dbReference type="GO" id="GO:0004743">
    <property type="term" value="F:pyruvate kinase activity"/>
    <property type="evidence" value="ECO:0007669"/>
    <property type="project" value="UniProtKB-UniRule"/>
</dbReference>
<evidence type="ECO:0000256" key="3">
    <source>
        <dbReference type="ARBA" id="ARBA00008663"/>
    </source>
</evidence>
<evidence type="ECO:0000256" key="4">
    <source>
        <dbReference type="ARBA" id="ARBA00012142"/>
    </source>
</evidence>
<dbReference type="InterPro" id="IPR001697">
    <property type="entry name" value="Pyr_Knase"/>
</dbReference>
<dbReference type="InterPro" id="IPR040442">
    <property type="entry name" value="Pyrv_kinase-like_dom_sf"/>
</dbReference>
<evidence type="ECO:0000259" key="16">
    <source>
        <dbReference type="Pfam" id="PF02887"/>
    </source>
</evidence>
<dbReference type="PANTHER" id="PTHR11817">
    <property type="entry name" value="PYRUVATE KINASE"/>
    <property type="match status" value="1"/>
</dbReference>
<dbReference type="Proteomes" id="UP000244755">
    <property type="component" value="Chromosome 1"/>
</dbReference>
<keyword evidence="18" id="KW-1185">Reference proteome</keyword>
<dbReference type="Gene3D" id="3.40.1380.20">
    <property type="entry name" value="Pyruvate kinase, C-terminal domain"/>
    <property type="match status" value="1"/>
</dbReference>
<evidence type="ECO:0000256" key="2">
    <source>
        <dbReference type="ARBA" id="ARBA00004997"/>
    </source>
</evidence>
<evidence type="ECO:0000313" key="17">
    <source>
        <dbReference type="EMBL" id="AWB20815.1"/>
    </source>
</evidence>
<keyword evidence="12 17" id="KW-0670">Pyruvate</keyword>
<keyword evidence="5 14" id="KW-0808">Transferase</keyword>
<dbReference type="NCBIfam" id="NF004978">
    <property type="entry name" value="PRK06354.1"/>
    <property type="match status" value="1"/>
</dbReference>
<accession>A0A2R4WGZ9</accession>
<evidence type="ECO:0000256" key="11">
    <source>
        <dbReference type="ARBA" id="ARBA00023152"/>
    </source>
</evidence>
<keyword evidence="9" id="KW-0067">ATP-binding</keyword>
<dbReference type="InterPro" id="IPR015795">
    <property type="entry name" value="Pyrv_Knase_C"/>
</dbReference>
<dbReference type="SUPFAM" id="SSF51621">
    <property type="entry name" value="Phosphoenolpyruvate/pyruvate domain"/>
    <property type="match status" value="1"/>
</dbReference>
<dbReference type="AlphaFoldDB" id="A0A2R4WGZ9"/>
<dbReference type="GO" id="GO:0000287">
    <property type="term" value="F:magnesium ion binding"/>
    <property type="evidence" value="ECO:0007669"/>
    <property type="project" value="UniProtKB-UniRule"/>
</dbReference>
<dbReference type="PROSITE" id="PS00110">
    <property type="entry name" value="PYRUVATE_KINASE"/>
    <property type="match status" value="1"/>
</dbReference>
<dbReference type="InterPro" id="IPR015813">
    <property type="entry name" value="Pyrv/PenolPyrv_kinase-like_dom"/>
</dbReference>
<dbReference type="InterPro" id="IPR036918">
    <property type="entry name" value="Pyrv_Knase_C_sf"/>
</dbReference>
<evidence type="ECO:0000256" key="13">
    <source>
        <dbReference type="NCBIfam" id="TIGR01064"/>
    </source>
</evidence>
<evidence type="ECO:0000259" key="15">
    <source>
        <dbReference type="Pfam" id="PF00224"/>
    </source>
</evidence>
<comment type="catalytic activity">
    <reaction evidence="14">
        <text>pyruvate + ATP = phosphoenolpyruvate + ADP + H(+)</text>
        <dbReference type="Rhea" id="RHEA:18157"/>
        <dbReference type="ChEBI" id="CHEBI:15361"/>
        <dbReference type="ChEBI" id="CHEBI:15378"/>
        <dbReference type="ChEBI" id="CHEBI:30616"/>
        <dbReference type="ChEBI" id="CHEBI:58702"/>
        <dbReference type="ChEBI" id="CHEBI:456216"/>
        <dbReference type="EC" id="2.7.1.40"/>
    </reaction>
</comment>
<dbReference type="GO" id="GO:0005524">
    <property type="term" value="F:ATP binding"/>
    <property type="evidence" value="ECO:0007669"/>
    <property type="project" value="UniProtKB-KW"/>
</dbReference>
<keyword evidence="10 14" id="KW-0460">Magnesium</keyword>
<evidence type="ECO:0000256" key="6">
    <source>
        <dbReference type="ARBA" id="ARBA00022723"/>
    </source>
</evidence>
<protein>
    <recommendedName>
        <fullName evidence="4 13">Pyruvate kinase</fullName>
        <ecNumber evidence="4 13">2.7.1.40</ecNumber>
    </recommendedName>
</protein>
<dbReference type="EC" id="2.7.1.40" evidence="4 13"/>
<dbReference type="Gene3D" id="3.20.20.60">
    <property type="entry name" value="Phosphoenolpyruvate-binding domains"/>
    <property type="match status" value="1"/>
</dbReference>
<evidence type="ECO:0000256" key="12">
    <source>
        <dbReference type="ARBA" id="ARBA00023317"/>
    </source>
</evidence>
<dbReference type="InterPro" id="IPR018209">
    <property type="entry name" value="Pyrv_Knase_AS"/>
</dbReference>
<gene>
    <name evidence="17" type="primary">pyk</name>
    <name evidence="17" type="ORF">DA075_07725</name>
</gene>
<name>A0A2R4WGZ9_9HYPH</name>
<evidence type="ECO:0000256" key="7">
    <source>
        <dbReference type="ARBA" id="ARBA00022741"/>
    </source>
</evidence>
<feature type="domain" description="Pyruvate kinase C-terminal" evidence="16">
    <location>
        <begin position="355"/>
        <end position="467"/>
    </location>
</feature>
<evidence type="ECO:0000256" key="8">
    <source>
        <dbReference type="ARBA" id="ARBA00022777"/>
    </source>
</evidence>
<comment type="cofactor">
    <cofactor evidence="1">
        <name>K(+)</name>
        <dbReference type="ChEBI" id="CHEBI:29103"/>
    </cofactor>
</comment>
<keyword evidence="6" id="KW-0479">Metal-binding</keyword>
<keyword evidence="7" id="KW-0547">Nucleotide-binding</keyword>
<dbReference type="EMBL" id="CP028843">
    <property type="protein sequence ID" value="AWB20815.1"/>
    <property type="molecule type" value="Genomic_DNA"/>
</dbReference>
<evidence type="ECO:0000313" key="18">
    <source>
        <dbReference type="Proteomes" id="UP000244755"/>
    </source>
</evidence>
<dbReference type="SUPFAM" id="SSF50800">
    <property type="entry name" value="PK beta-barrel domain-like"/>
    <property type="match status" value="1"/>
</dbReference>
<dbReference type="RefSeq" id="WP_099952705.1">
    <property type="nucleotide sequence ID" value="NZ_CP028843.1"/>
</dbReference>
<dbReference type="KEGG" id="mee:DA075_07725"/>
<dbReference type="UniPathway" id="UPA00109">
    <property type="reaction ID" value="UER00188"/>
</dbReference>
<dbReference type="Pfam" id="PF02887">
    <property type="entry name" value="PK_C"/>
    <property type="match status" value="1"/>
</dbReference>
<evidence type="ECO:0000256" key="5">
    <source>
        <dbReference type="ARBA" id="ARBA00022679"/>
    </source>
</evidence>